<name>A0A1G7UYE5_9PROT</name>
<dbReference type="Pfam" id="PF10112">
    <property type="entry name" value="Halogen_Hydrol"/>
    <property type="match status" value="1"/>
</dbReference>
<dbReference type="RefSeq" id="WP_092614755.1">
    <property type="nucleotide sequence ID" value="NZ_FNCV01000001.1"/>
</dbReference>
<evidence type="ECO:0000313" key="2">
    <source>
        <dbReference type="EMBL" id="SDG52311.1"/>
    </source>
</evidence>
<dbReference type="OrthoDB" id="7375296at2"/>
<proteinExistence type="predicted"/>
<keyword evidence="1" id="KW-0812">Transmembrane</keyword>
<gene>
    <name evidence="2" type="ORF">SAMN05421742_101468</name>
</gene>
<evidence type="ECO:0000313" key="3">
    <source>
        <dbReference type="Proteomes" id="UP000217076"/>
    </source>
</evidence>
<keyword evidence="1" id="KW-1133">Transmembrane helix</keyword>
<organism evidence="2 3">
    <name type="scientific">Roseospirillum parvum</name>
    <dbReference type="NCBI Taxonomy" id="83401"/>
    <lineage>
        <taxon>Bacteria</taxon>
        <taxon>Pseudomonadati</taxon>
        <taxon>Pseudomonadota</taxon>
        <taxon>Alphaproteobacteria</taxon>
        <taxon>Rhodospirillales</taxon>
        <taxon>Rhodospirillaceae</taxon>
        <taxon>Roseospirillum</taxon>
    </lineage>
</organism>
<dbReference type="EMBL" id="FNCV01000001">
    <property type="protein sequence ID" value="SDG52311.1"/>
    <property type="molecule type" value="Genomic_DNA"/>
</dbReference>
<dbReference type="Proteomes" id="UP000217076">
    <property type="component" value="Unassembled WGS sequence"/>
</dbReference>
<keyword evidence="1" id="KW-0472">Membrane</keyword>
<dbReference type="STRING" id="83401.SAMN05421742_101468"/>
<feature type="transmembrane region" description="Helical" evidence="1">
    <location>
        <begin position="29"/>
        <end position="50"/>
    </location>
</feature>
<reference evidence="3" key="1">
    <citation type="submission" date="2016-10" db="EMBL/GenBank/DDBJ databases">
        <authorList>
            <person name="Varghese N."/>
            <person name="Submissions S."/>
        </authorList>
    </citation>
    <scope>NUCLEOTIDE SEQUENCE [LARGE SCALE GENOMIC DNA]</scope>
    <source>
        <strain evidence="3">930I</strain>
    </source>
</reference>
<sequence>MAATDRLSRRLQADLASQRALPWPWLEGWKFVTCCLLAALVILAMQPATVVLGGPLGTLAALATGLVAGFGLRLLIGRDHAPWELIDPADGISPEHLWQVMTEALARIERTRAARRRIRHKPTQKALKEMADTAYRVVAALKDDPGDVRRSRRFLNVYLEDAAQVAERYAELEAKGVPPQAEVMVKAGEALDHLARAFERQRETNVADDLESLDIELTVIRRMLSESEPQGATQP</sequence>
<feature type="transmembrane region" description="Helical" evidence="1">
    <location>
        <begin position="56"/>
        <end position="76"/>
    </location>
</feature>
<keyword evidence="3" id="KW-1185">Reference proteome</keyword>
<dbReference type="AlphaFoldDB" id="A0A1G7UYE5"/>
<accession>A0A1G7UYE5</accession>
<evidence type="ECO:0000256" key="1">
    <source>
        <dbReference type="SAM" id="Phobius"/>
    </source>
</evidence>
<protein>
    <submittedName>
        <fullName evidence="2">5-bromo-4-chloroindolyl phosphate hydrolysis protein</fullName>
    </submittedName>
</protein>
<dbReference type="InterPro" id="IPR018770">
    <property type="entry name" value="ChloroindolylP_hydrolase"/>
</dbReference>